<reference evidence="6" key="3">
    <citation type="submission" date="2025-09" db="UniProtKB">
        <authorList>
            <consortium name="Ensembl"/>
        </authorList>
    </citation>
    <scope>IDENTIFICATION</scope>
</reference>
<evidence type="ECO:0000259" key="5">
    <source>
        <dbReference type="PROSITE" id="PS50041"/>
    </source>
</evidence>
<dbReference type="InterPro" id="IPR018378">
    <property type="entry name" value="C-type_lectin_CS"/>
</dbReference>
<keyword evidence="4" id="KW-0472">Membrane</keyword>
<dbReference type="InterPro" id="IPR050111">
    <property type="entry name" value="C-type_lectin/snaclec_domain"/>
</dbReference>
<dbReference type="Proteomes" id="UP000265040">
    <property type="component" value="Chromosome 18"/>
</dbReference>
<keyword evidence="1" id="KW-0430">Lectin</keyword>
<dbReference type="GeneTree" id="ENSGT01020000230338"/>
<evidence type="ECO:0000256" key="4">
    <source>
        <dbReference type="SAM" id="Phobius"/>
    </source>
</evidence>
<feature type="transmembrane region" description="Helical" evidence="4">
    <location>
        <begin position="24"/>
        <end position="47"/>
    </location>
</feature>
<keyword evidence="4" id="KW-0812">Transmembrane</keyword>
<keyword evidence="7" id="KW-1185">Reference proteome</keyword>
<protein>
    <recommendedName>
        <fullName evidence="5">C-type lectin domain-containing protein</fullName>
    </recommendedName>
</protein>
<dbReference type="PROSITE" id="PS00615">
    <property type="entry name" value="C_TYPE_LECTIN_1"/>
    <property type="match status" value="1"/>
</dbReference>
<dbReference type="PANTHER" id="PTHR22803">
    <property type="entry name" value="MANNOSE, PHOSPHOLIPASE, LECTIN RECEPTOR RELATED"/>
    <property type="match status" value="1"/>
</dbReference>
<proteinExistence type="predicted"/>
<dbReference type="SMART" id="SM00034">
    <property type="entry name" value="CLECT"/>
    <property type="match status" value="1"/>
</dbReference>
<feature type="coiled-coil region" evidence="3">
    <location>
        <begin position="52"/>
        <end position="100"/>
    </location>
</feature>
<evidence type="ECO:0000256" key="3">
    <source>
        <dbReference type="SAM" id="Coils"/>
    </source>
</evidence>
<name>A0A3Q1K9I4_ANATE</name>
<reference evidence="6" key="2">
    <citation type="submission" date="2025-08" db="UniProtKB">
        <authorList>
            <consortium name="Ensembl"/>
        </authorList>
    </citation>
    <scope>IDENTIFICATION</scope>
</reference>
<dbReference type="AlphaFoldDB" id="A0A3Q1K9I4"/>
<dbReference type="InterPro" id="IPR033989">
    <property type="entry name" value="CD209-like_CTLD"/>
</dbReference>
<dbReference type="InterPro" id="IPR016186">
    <property type="entry name" value="C-type_lectin-like/link_sf"/>
</dbReference>
<dbReference type="Gene3D" id="3.10.100.10">
    <property type="entry name" value="Mannose-Binding Protein A, subunit A"/>
    <property type="match status" value="1"/>
</dbReference>
<dbReference type="OrthoDB" id="6337382at2759"/>
<feature type="domain" description="C-type lectin" evidence="5">
    <location>
        <begin position="105"/>
        <end position="218"/>
    </location>
</feature>
<accession>A0A3Q1K9I4</accession>
<dbReference type="Pfam" id="PF00059">
    <property type="entry name" value="Lectin_C"/>
    <property type="match status" value="1"/>
</dbReference>
<keyword evidence="2" id="KW-1015">Disulfide bond</keyword>
<dbReference type="Ensembl" id="ENSATET00000030608.3">
    <property type="protein sequence ID" value="ENSATEP00000030151.2"/>
    <property type="gene ID" value="ENSATEG00000020793.3"/>
</dbReference>
<dbReference type="Gene3D" id="1.20.5.400">
    <property type="match status" value="1"/>
</dbReference>
<dbReference type="GO" id="GO:0030246">
    <property type="term" value="F:carbohydrate binding"/>
    <property type="evidence" value="ECO:0007669"/>
    <property type="project" value="UniProtKB-KW"/>
</dbReference>
<evidence type="ECO:0000313" key="6">
    <source>
        <dbReference type="Ensembl" id="ENSATEP00000030151.2"/>
    </source>
</evidence>
<evidence type="ECO:0000256" key="1">
    <source>
        <dbReference type="ARBA" id="ARBA00022734"/>
    </source>
</evidence>
<sequence length="222" mass="25911">MAKSRSDEDGETSAAASDRNLFKLVAVSFGLLCITQAALNVSLRLILYTKDSSKLEMELVQLQSSYRNLTEEQDQLKEQLEHVTNERNDLQRKLQVLQSQWCIYFGGSLYYISVEEESWQQSREDCLQKGADLIIINNREEQQFARRFGKRFWIGLTYVKTQRAWKWVDGTPLTTGYWSPNEPNNALGNETCAEIKDYDQENNWNDEPCNLKKFWICEKEVL</sequence>
<evidence type="ECO:0000313" key="7">
    <source>
        <dbReference type="Proteomes" id="UP000265040"/>
    </source>
</evidence>
<evidence type="ECO:0000256" key="2">
    <source>
        <dbReference type="ARBA" id="ARBA00023157"/>
    </source>
</evidence>
<dbReference type="SUPFAM" id="SSF56436">
    <property type="entry name" value="C-type lectin-like"/>
    <property type="match status" value="1"/>
</dbReference>
<dbReference type="InParanoid" id="A0A3Q1K9I4"/>
<dbReference type="InterPro" id="IPR001304">
    <property type="entry name" value="C-type_lectin-like"/>
</dbReference>
<reference evidence="6" key="1">
    <citation type="submission" date="2021-04" db="EMBL/GenBank/DDBJ databases">
        <authorList>
            <consortium name="Wellcome Sanger Institute Data Sharing"/>
        </authorList>
    </citation>
    <scope>NUCLEOTIDE SEQUENCE [LARGE SCALE GENOMIC DNA]</scope>
</reference>
<organism evidence="6 7">
    <name type="scientific">Anabas testudineus</name>
    <name type="common">Climbing perch</name>
    <name type="synonym">Anthias testudineus</name>
    <dbReference type="NCBI Taxonomy" id="64144"/>
    <lineage>
        <taxon>Eukaryota</taxon>
        <taxon>Metazoa</taxon>
        <taxon>Chordata</taxon>
        <taxon>Craniata</taxon>
        <taxon>Vertebrata</taxon>
        <taxon>Euteleostomi</taxon>
        <taxon>Actinopterygii</taxon>
        <taxon>Neopterygii</taxon>
        <taxon>Teleostei</taxon>
        <taxon>Neoteleostei</taxon>
        <taxon>Acanthomorphata</taxon>
        <taxon>Anabantaria</taxon>
        <taxon>Anabantiformes</taxon>
        <taxon>Anabantoidei</taxon>
        <taxon>Anabantidae</taxon>
        <taxon>Anabas</taxon>
    </lineage>
</organism>
<dbReference type="PROSITE" id="PS50041">
    <property type="entry name" value="C_TYPE_LECTIN_2"/>
    <property type="match status" value="1"/>
</dbReference>
<dbReference type="InterPro" id="IPR016187">
    <property type="entry name" value="CTDL_fold"/>
</dbReference>
<dbReference type="CDD" id="cd03590">
    <property type="entry name" value="CLECT_DC-SIGN_like"/>
    <property type="match status" value="1"/>
</dbReference>
<keyword evidence="3" id="KW-0175">Coiled coil</keyword>
<keyword evidence="4" id="KW-1133">Transmembrane helix</keyword>